<evidence type="ECO:0000313" key="2">
    <source>
        <dbReference type="Proteomes" id="UP000309174"/>
    </source>
</evidence>
<organism evidence="1 2">
    <name type="scientific">Actinomadura soli</name>
    <dbReference type="NCBI Taxonomy" id="2508997"/>
    <lineage>
        <taxon>Bacteria</taxon>
        <taxon>Bacillati</taxon>
        <taxon>Actinomycetota</taxon>
        <taxon>Actinomycetes</taxon>
        <taxon>Streptosporangiales</taxon>
        <taxon>Thermomonosporaceae</taxon>
        <taxon>Actinomadura</taxon>
    </lineage>
</organism>
<dbReference type="EMBL" id="VCKW01000318">
    <property type="protein sequence ID" value="TMQ90186.1"/>
    <property type="molecule type" value="Genomic_DNA"/>
</dbReference>
<proteinExistence type="predicted"/>
<dbReference type="AlphaFoldDB" id="A0A5C4J114"/>
<dbReference type="OrthoDB" id="3449038at2"/>
<reference evidence="1 2" key="1">
    <citation type="submission" date="2019-05" db="EMBL/GenBank/DDBJ databases">
        <title>Draft genome sequence of Actinomadura sp. 14C53.</title>
        <authorList>
            <person name="Saricaoglu S."/>
            <person name="Isik K."/>
        </authorList>
    </citation>
    <scope>NUCLEOTIDE SEQUENCE [LARGE SCALE GENOMIC DNA]</scope>
    <source>
        <strain evidence="1 2">14C53</strain>
    </source>
</reference>
<keyword evidence="2" id="KW-1185">Reference proteome</keyword>
<accession>A0A5C4J114</accession>
<sequence>MKRRAALQLIAAFGAGTAIPPGVLEEILSGIDRATGQNVDVNEWEQTVHEYGQQIVVRPTGALVGDLTADIIAVGALLDQPHTPLEQARLLRVSAGLSGLLAIEFGDAGEERSARITWGTARRAADASGDRDLRVWTRGRAAQDAFWAGRPRGVVAALTDEAIAIANGAPSAGLARAHAARAYMAADQGDSAKALASVKEIKEMFGRLPQPAGSQTVLAFRESQMRWAESYVLTRTGDSHAAAVLDQAIALYPPSSVVPIKNLSLIQAEALVRARQIDVGLEQAITTLQERPGYLAVGTGTLAKNVLNALPERAQVLPAARELRALASAT</sequence>
<gene>
    <name evidence="1" type="ORF">ETD83_36570</name>
</gene>
<dbReference type="Proteomes" id="UP000309174">
    <property type="component" value="Unassembled WGS sequence"/>
</dbReference>
<name>A0A5C4J114_9ACTN</name>
<comment type="caution">
    <text evidence="1">The sequence shown here is derived from an EMBL/GenBank/DDBJ whole genome shotgun (WGS) entry which is preliminary data.</text>
</comment>
<evidence type="ECO:0000313" key="1">
    <source>
        <dbReference type="EMBL" id="TMQ90186.1"/>
    </source>
</evidence>
<protein>
    <submittedName>
        <fullName evidence="1">XRE family transcriptional regulator</fullName>
    </submittedName>
</protein>